<dbReference type="InterPro" id="IPR043502">
    <property type="entry name" value="DNA/RNA_pol_sf"/>
</dbReference>
<dbReference type="OrthoDB" id="1752182at2759"/>
<evidence type="ECO:0000313" key="2">
    <source>
        <dbReference type="EMBL" id="KAA0066992.1"/>
    </source>
</evidence>
<name>A0A5D3BDS0_CUCMM</name>
<accession>A0A5D3BDS0</accession>
<dbReference type="Proteomes" id="UP000321393">
    <property type="component" value="Unassembled WGS sequence"/>
</dbReference>
<evidence type="ECO:0000313" key="5">
    <source>
        <dbReference type="Proteomes" id="UP000321947"/>
    </source>
</evidence>
<evidence type="ECO:0000313" key="3">
    <source>
        <dbReference type="EMBL" id="TYJ96801.1"/>
    </source>
</evidence>
<evidence type="ECO:0000256" key="1">
    <source>
        <dbReference type="SAM" id="MobiDB-lite"/>
    </source>
</evidence>
<dbReference type="Proteomes" id="UP000321947">
    <property type="component" value="Unassembled WGS sequence"/>
</dbReference>
<feature type="compositionally biased region" description="Low complexity" evidence="1">
    <location>
        <begin position="136"/>
        <end position="150"/>
    </location>
</feature>
<reference evidence="4 5" key="1">
    <citation type="submission" date="2019-08" db="EMBL/GenBank/DDBJ databases">
        <title>Draft genome sequences of two oriental melons (Cucumis melo L. var makuwa).</title>
        <authorList>
            <person name="Kwon S.-Y."/>
        </authorList>
    </citation>
    <scope>NUCLEOTIDE SEQUENCE [LARGE SCALE GENOMIC DNA]</scope>
    <source>
        <strain evidence="5">cv. Chang Bougi</strain>
        <strain evidence="4">cv. SW 3</strain>
        <tissue evidence="3">Leaf</tissue>
    </source>
</reference>
<feature type="compositionally biased region" description="Basic and acidic residues" evidence="1">
    <location>
        <begin position="118"/>
        <end position="133"/>
    </location>
</feature>
<comment type="caution">
    <text evidence="3">The sequence shown here is derived from an EMBL/GenBank/DDBJ whole genome shotgun (WGS) entry which is preliminary data.</text>
</comment>
<organism evidence="3 5">
    <name type="scientific">Cucumis melo var. makuwa</name>
    <name type="common">Oriental melon</name>
    <dbReference type="NCBI Taxonomy" id="1194695"/>
    <lineage>
        <taxon>Eukaryota</taxon>
        <taxon>Viridiplantae</taxon>
        <taxon>Streptophyta</taxon>
        <taxon>Embryophyta</taxon>
        <taxon>Tracheophyta</taxon>
        <taxon>Spermatophyta</taxon>
        <taxon>Magnoliopsida</taxon>
        <taxon>eudicotyledons</taxon>
        <taxon>Gunneridae</taxon>
        <taxon>Pentapetalae</taxon>
        <taxon>rosids</taxon>
        <taxon>fabids</taxon>
        <taxon>Cucurbitales</taxon>
        <taxon>Cucurbitaceae</taxon>
        <taxon>Benincaseae</taxon>
        <taxon>Cucumis</taxon>
    </lineage>
</organism>
<dbReference type="Gene3D" id="3.10.10.10">
    <property type="entry name" value="HIV Type 1 Reverse Transcriptase, subunit A, domain 1"/>
    <property type="match status" value="1"/>
</dbReference>
<dbReference type="EMBL" id="SSTD01019243">
    <property type="protein sequence ID" value="TYJ96801.1"/>
    <property type="molecule type" value="Genomic_DNA"/>
</dbReference>
<proteinExistence type="predicted"/>
<dbReference type="SUPFAM" id="SSF56672">
    <property type="entry name" value="DNA/RNA polymerases"/>
    <property type="match status" value="1"/>
</dbReference>
<dbReference type="EMBL" id="SSTE01000699">
    <property type="protein sequence ID" value="KAA0066992.1"/>
    <property type="molecule type" value="Genomic_DNA"/>
</dbReference>
<evidence type="ECO:0000313" key="4">
    <source>
        <dbReference type="Proteomes" id="UP000321393"/>
    </source>
</evidence>
<feature type="region of interest" description="Disordered" evidence="1">
    <location>
        <begin position="104"/>
        <end position="168"/>
    </location>
</feature>
<sequence length="455" mass="51469">MIHRETPTTLNGGTIQTLGETLKNQSLPTHLLPQSSRVKLSEQTVNSTEAMKNDIETMKASISELGVKLNQLATYVLKIEGKGKLPAQSNHANVSTITLRSDKNLNKNDDVSLSQNDHNLENVDSNAKEEKEVQTNSSFSNASSSNNDSKNIVDNPLPPFPSRLSQPRKKFKNDEELLEAFKKVEVNLSLLMAIKSIPRDLLSVEFDDDVVSFNIFYDVKSSNDHVSLCALDTLESLEKLEEHDNFNELIDQATLEYVENEFAKNKPSDDDLSIFLIFVASVNDEHVFVDNIATNEQHALDNDFTSSNEHDLGRNIKDDNGHIVKKLKVLPSHLKYAFLREKNTYPVIILKELTKEQEARLFETLKRYRQATGWSLEDLKGIDPSFCTLRIHLEEGAKNKIQLQRRLNPTLKEVVKKEVLKLKDVGIIYLVPHSTWVSSIHVVPKKFDVTIVENG</sequence>
<gene>
    <name evidence="3" type="ORF">E5676_scaffold233G00190</name>
    <name evidence="2" type="ORF">E6C27_scaffold38G00190</name>
</gene>
<dbReference type="AlphaFoldDB" id="A0A5D3BDS0"/>
<protein>
    <submittedName>
        <fullName evidence="3">Transposon Ty3-I Gag-Pol polyprotein</fullName>
    </submittedName>
</protein>